<dbReference type="HOGENOM" id="CLU_3316538_0_0_6"/>
<dbReference type="KEGG" id="sbz:A464_3331"/>
<evidence type="ECO:0000313" key="2">
    <source>
        <dbReference type="Proteomes" id="UP000015042"/>
    </source>
</evidence>
<dbReference type="Proteomes" id="UP000015042">
    <property type="component" value="Chromosome"/>
</dbReference>
<proteinExistence type="predicted"/>
<organism evidence="1 2">
    <name type="scientific">Salmonella bongori N268-08</name>
    <dbReference type="NCBI Taxonomy" id="1197719"/>
    <lineage>
        <taxon>Bacteria</taxon>
        <taxon>Pseudomonadati</taxon>
        <taxon>Pseudomonadota</taxon>
        <taxon>Gammaproteobacteria</taxon>
        <taxon>Enterobacterales</taxon>
        <taxon>Enterobacteriaceae</taxon>
        <taxon>Salmonella</taxon>
    </lineage>
</organism>
<dbReference type="PATRIC" id="fig|1197719.3.peg.3322"/>
<dbReference type="EMBL" id="CP006608">
    <property type="protein sequence ID" value="AGR60515.1"/>
    <property type="molecule type" value="Genomic_DNA"/>
</dbReference>
<reference evidence="1 2" key="1">
    <citation type="submission" date="2013-07" db="EMBL/GenBank/DDBJ databases">
        <title>Genome sequence of Salmonella bongori N268-08 - a rare clinical isolate.</title>
        <authorList>
            <person name="Marti R."/>
            <person name="Hagens S."/>
            <person name="Loessner M.J."/>
            <person name="Klumpp J."/>
        </authorList>
    </citation>
    <scope>NUCLEOTIDE SEQUENCE [LARGE SCALE GENOMIC DNA]</scope>
    <source>
        <strain evidence="1 2">N268-08</strain>
    </source>
</reference>
<gene>
    <name evidence="1" type="ORF">A464_3331</name>
</gene>
<sequence>MAVITIYYGDNKPVYSLFFTTPKDDISNNYGIFYRQFQC</sequence>
<accession>S5NCW9</accession>
<evidence type="ECO:0000313" key="1">
    <source>
        <dbReference type="EMBL" id="AGR60515.1"/>
    </source>
</evidence>
<name>S5NCW9_SALBN</name>
<protein>
    <submittedName>
        <fullName evidence="1">Uncharacterized protein</fullName>
    </submittedName>
</protein>
<dbReference type="AlphaFoldDB" id="S5NCW9"/>